<gene>
    <name evidence="1" type="ORF">XENOCAPTIV_027675</name>
</gene>
<keyword evidence="2" id="KW-1185">Reference proteome</keyword>
<evidence type="ECO:0000313" key="2">
    <source>
        <dbReference type="Proteomes" id="UP001434883"/>
    </source>
</evidence>
<sequence>MHWCSQTASTTHIYRINSDNFSVGRKTLCRGHRLFLGNLFCKAQRKMFKAVRIPSPDTHSADRILFWIQGSSKMKVFYTASEIKAFMRILPLMQPVGGFGKEEAMLLRSFVDL</sequence>
<protein>
    <submittedName>
        <fullName evidence="1">Uncharacterized protein</fullName>
    </submittedName>
</protein>
<proteinExistence type="predicted"/>
<organism evidence="1 2">
    <name type="scientific">Xenoophorus captivus</name>
    <dbReference type="NCBI Taxonomy" id="1517983"/>
    <lineage>
        <taxon>Eukaryota</taxon>
        <taxon>Metazoa</taxon>
        <taxon>Chordata</taxon>
        <taxon>Craniata</taxon>
        <taxon>Vertebrata</taxon>
        <taxon>Euteleostomi</taxon>
        <taxon>Actinopterygii</taxon>
        <taxon>Neopterygii</taxon>
        <taxon>Teleostei</taxon>
        <taxon>Neoteleostei</taxon>
        <taxon>Acanthomorphata</taxon>
        <taxon>Ovalentaria</taxon>
        <taxon>Atherinomorphae</taxon>
        <taxon>Cyprinodontiformes</taxon>
        <taxon>Goodeidae</taxon>
        <taxon>Xenoophorus</taxon>
    </lineage>
</organism>
<dbReference type="Proteomes" id="UP001434883">
    <property type="component" value="Unassembled WGS sequence"/>
</dbReference>
<accession>A0ABV0RAN1</accession>
<evidence type="ECO:0000313" key="1">
    <source>
        <dbReference type="EMBL" id="MEQ2205175.1"/>
    </source>
</evidence>
<dbReference type="EMBL" id="JAHRIN010040894">
    <property type="protein sequence ID" value="MEQ2205175.1"/>
    <property type="molecule type" value="Genomic_DNA"/>
</dbReference>
<comment type="caution">
    <text evidence="1">The sequence shown here is derived from an EMBL/GenBank/DDBJ whole genome shotgun (WGS) entry which is preliminary data.</text>
</comment>
<name>A0ABV0RAN1_9TELE</name>
<reference evidence="1 2" key="1">
    <citation type="submission" date="2021-06" db="EMBL/GenBank/DDBJ databases">
        <authorList>
            <person name="Palmer J.M."/>
        </authorList>
    </citation>
    <scope>NUCLEOTIDE SEQUENCE [LARGE SCALE GENOMIC DNA]</scope>
    <source>
        <strain evidence="1 2">XC_2019</strain>
        <tissue evidence="1">Muscle</tissue>
    </source>
</reference>